<evidence type="ECO:0000313" key="1">
    <source>
        <dbReference type="EMBL" id="KAI3729503.1"/>
    </source>
</evidence>
<sequence length="312" mass="35763">MIAYYKIVKEEAKKFSHFVIEQIPRDQNTQADALANLGSALSRTTFDNIPIVHLTIPSIKDDGNILVAPIEGKTLGRTTLEIIWTTIDCLMTEWKQESQANRVSRQGYYWPSLRQDAIRFGIPSEITCDNETQFISDRTRRFCKERNIKLVTSMPRYPQSNGLVESSNKIIINSIKKRLKVAKGKWVEELPSVLWTNRTTPRTSTGQTLFSLCEVVLPIEARLPTLRHTSVEHSYDLDTLEELREAAHICMAAQKQVVERYFNKNVQIKVFQKGDYVLHRVFQNTQEVNTGKLSIKWEGPYQISSIMGKGSL</sequence>
<reference evidence="2" key="1">
    <citation type="journal article" date="2022" name="Mol. Ecol. Resour.">
        <title>The genomes of chicory, endive, great burdock and yacon provide insights into Asteraceae palaeo-polyploidization history and plant inulin production.</title>
        <authorList>
            <person name="Fan W."/>
            <person name="Wang S."/>
            <person name="Wang H."/>
            <person name="Wang A."/>
            <person name="Jiang F."/>
            <person name="Liu H."/>
            <person name="Zhao H."/>
            <person name="Xu D."/>
            <person name="Zhang Y."/>
        </authorList>
    </citation>
    <scope>NUCLEOTIDE SEQUENCE [LARGE SCALE GENOMIC DNA]</scope>
    <source>
        <strain evidence="2">cv. Niubang</strain>
    </source>
</reference>
<accession>A0ACB9C5F8</accession>
<protein>
    <submittedName>
        <fullName evidence="1">Uncharacterized protein</fullName>
    </submittedName>
</protein>
<comment type="caution">
    <text evidence="1">The sequence shown here is derived from an EMBL/GenBank/DDBJ whole genome shotgun (WGS) entry which is preliminary data.</text>
</comment>
<dbReference type="EMBL" id="CM042051">
    <property type="protein sequence ID" value="KAI3729503.1"/>
    <property type="molecule type" value="Genomic_DNA"/>
</dbReference>
<dbReference type="Proteomes" id="UP001055879">
    <property type="component" value="Linkage Group LG05"/>
</dbReference>
<evidence type="ECO:0000313" key="2">
    <source>
        <dbReference type="Proteomes" id="UP001055879"/>
    </source>
</evidence>
<reference evidence="1 2" key="2">
    <citation type="journal article" date="2022" name="Mol. Ecol. Resour.">
        <title>The genomes of chicory, endive, great burdock and yacon provide insights into Asteraceae paleo-polyploidization history and plant inulin production.</title>
        <authorList>
            <person name="Fan W."/>
            <person name="Wang S."/>
            <person name="Wang H."/>
            <person name="Wang A."/>
            <person name="Jiang F."/>
            <person name="Liu H."/>
            <person name="Zhao H."/>
            <person name="Xu D."/>
            <person name="Zhang Y."/>
        </authorList>
    </citation>
    <scope>NUCLEOTIDE SEQUENCE [LARGE SCALE GENOMIC DNA]</scope>
    <source>
        <strain evidence="2">cv. Niubang</strain>
    </source>
</reference>
<gene>
    <name evidence="1" type="ORF">L6452_18163</name>
</gene>
<proteinExistence type="predicted"/>
<organism evidence="1 2">
    <name type="scientific">Arctium lappa</name>
    <name type="common">Greater burdock</name>
    <name type="synonym">Lappa major</name>
    <dbReference type="NCBI Taxonomy" id="4217"/>
    <lineage>
        <taxon>Eukaryota</taxon>
        <taxon>Viridiplantae</taxon>
        <taxon>Streptophyta</taxon>
        <taxon>Embryophyta</taxon>
        <taxon>Tracheophyta</taxon>
        <taxon>Spermatophyta</taxon>
        <taxon>Magnoliopsida</taxon>
        <taxon>eudicotyledons</taxon>
        <taxon>Gunneridae</taxon>
        <taxon>Pentapetalae</taxon>
        <taxon>asterids</taxon>
        <taxon>campanulids</taxon>
        <taxon>Asterales</taxon>
        <taxon>Asteraceae</taxon>
        <taxon>Carduoideae</taxon>
        <taxon>Cardueae</taxon>
        <taxon>Arctiinae</taxon>
        <taxon>Arctium</taxon>
    </lineage>
</organism>
<name>A0ACB9C5F8_ARCLA</name>
<keyword evidence="2" id="KW-1185">Reference proteome</keyword>